<dbReference type="SMART" id="SM00278">
    <property type="entry name" value="HhH1"/>
    <property type="match status" value="2"/>
</dbReference>
<dbReference type="InterPro" id="IPR019554">
    <property type="entry name" value="Soluble_ligand-bd"/>
</dbReference>
<dbReference type="Gene3D" id="3.10.560.10">
    <property type="entry name" value="Outer membrane lipoprotein wza domain like"/>
    <property type="match status" value="1"/>
</dbReference>
<feature type="transmembrane region" description="Helical" evidence="2">
    <location>
        <begin position="130"/>
        <end position="151"/>
    </location>
</feature>
<dbReference type="EMBL" id="CP108110">
    <property type="protein sequence ID" value="WUQ86216.1"/>
    <property type="molecule type" value="Genomic_DNA"/>
</dbReference>
<evidence type="ECO:0000256" key="2">
    <source>
        <dbReference type="SAM" id="Phobius"/>
    </source>
</evidence>
<dbReference type="RefSeq" id="WP_328956855.1">
    <property type="nucleotide sequence ID" value="NZ_CP108110.1"/>
</dbReference>
<protein>
    <submittedName>
        <fullName evidence="4">ComEA family DNA-binding protein</fullName>
    </submittedName>
</protein>
<gene>
    <name evidence="4" type="ORF">OHA16_26635</name>
</gene>
<dbReference type="Proteomes" id="UP001432222">
    <property type="component" value="Chromosome"/>
</dbReference>
<dbReference type="PANTHER" id="PTHR21180:SF32">
    <property type="entry name" value="ENDONUCLEASE_EXONUCLEASE_PHOSPHATASE FAMILY DOMAIN-CONTAINING PROTEIN 1"/>
    <property type="match status" value="1"/>
</dbReference>
<feature type="region of interest" description="Disordered" evidence="1">
    <location>
        <begin position="31"/>
        <end position="124"/>
    </location>
</feature>
<feature type="domain" description="Helix-hairpin-helix DNA-binding motif class 1" evidence="3">
    <location>
        <begin position="316"/>
        <end position="335"/>
    </location>
</feature>
<keyword evidence="2" id="KW-1133">Transmembrane helix</keyword>
<dbReference type="Pfam" id="PF12836">
    <property type="entry name" value="HHH_3"/>
    <property type="match status" value="1"/>
</dbReference>
<keyword evidence="2" id="KW-0812">Transmembrane</keyword>
<reference evidence="4" key="1">
    <citation type="submission" date="2022-10" db="EMBL/GenBank/DDBJ databases">
        <title>The complete genomes of actinobacterial strains from the NBC collection.</title>
        <authorList>
            <person name="Joergensen T.S."/>
            <person name="Alvarez Arevalo M."/>
            <person name="Sterndorff E.B."/>
            <person name="Faurdal D."/>
            <person name="Vuksanovic O."/>
            <person name="Mourched A.-S."/>
            <person name="Charusanti P."/>
            <person name="Shaw S."/>
            <person name="Blin K."/>
            <person name="Weber T."/>
        </authorList>
    </citation>
    <scope>NUCLEOTIDE SEQUENCE</scope>
    <source>
        <strain evidence="4">NBC_00222</strain>
    </source>
</reference>
<feature type="domain" description="Helix-hairpin-helix DNA-binding motif class 1" evidence="3">
    <location>
        <begin position="285"/>
        <end position="304"/>
    </location>
</feature>
<evidence type="ECO:0000256" key="1">
    <source>
        <dbReference type="SAM" id="MobiDB-lite"/>
    </source>
</evidence>
<dbReference type="GO" id="GO:0003677">
    <property type="term" value="F:DNA binding"/>
    <property type="evidence" value="ECO:0007669"/>
    <property type="project" value="UniProtKB-KW"/>
</dbReference>
<dbReference type="SUPFAM" id="SSF47781">
    <property type="entry name" value="RuvA domain 2-like"/>
    <property type="match status" value="1"/>
</dbReference>
<feature type="region of interest" description="Disordered" evidence="1">
    <location>
        <begin position="252"/>
        <end position="277"/>
    </location>
</feature>
<feature type="compositionally biased region" description="Gly residues" evidence="1">
    <location>
        <begin position="56"/>
        <end position="68"/>
    </location>
</feature>
<dbReference type="InterPro" id="IPR010994">
    <property type="entry name" value="RuvA_2-like"/>
</dbReference>
<keyword evidence="4" id="KW-0238">DNA-binding</keyword>
<feature type="compositionally biased region" description="Gly residues" evidence="1">
    <location>
        <begin position="176"/>
        <end position="193"/>
    </location>
</feature>
<dbReference type="Pfam" id="PF10531">
    <property type="entry name" value="SLBB"/>
    <property type="match status" value="1"/>
</dbReference>
<dbReference type="InterPro" id="IPR003583">
    <property type="entry name" value="Hlx-hairpin-Hlx_DNA-bd_motif"/>
</dbReference>
<evidence type="ECO:0000259" key="3">
    <source>
        <dbReference type="SMART" id="SM00278"/>
    </source>
</evidence>
<name>A0ABZ1U4V4_9ACTN</name>
<feature type="compositionally biased region" description="Low complexity" evidence="1">
    <location>
        <begin position="86"/>
        <end position="96"/>
    </location>
</feature>
<keyword evidence="5" id="KW-1185">Reference proteome</keyword>
<proteinExistence type="predicted"/>
<organism evidence="4 5">
    <name type="scientific">Kitasatospora purpeofusca</name>
    <dbReference type="NCBI Taxonomy" id="67352"/>
    <lineage>
        <taxon>Bacteria</taxon>
        <taxon>Bacillati</taxon>
        <taxon>Actinomycetota</taxon>
        <taxon>Actinomycetes</taxon>
        <taxon>Kitasatosporales</taxon>
        <taxon>Streptomycetaceae</taxon>
        <taxon>Kitasatospora</taxon>
    </lineage>
</organism>
<accession>A0ABZ1U4V4</accession>
<dbReference type="InterPro" id="IPR051675">
    <property type="entry name" value="Endo/Exo/Phosphatase_dom_1"/>
</dbReference>
<dbReference type="Gene3D" id="1.10.150.320">
    <property type="entry name" value="Photosystem II 12 kDa extrinsic protein"/>
    <property type="match status" value="1"/>
</dbReference>
<evidence type="ECO:0000313" key="4">
    <source>
        <dbReference type="EMBL" id="WUQ86216.1"/>
    </source>
</evidence>
<dbReference type="PANTHER" id="PTHR21180">
    <property type="entry name" value="ENDONUCLEASE/EXONUCLEASE/PHOSPHATASE FAMILY DOMAIN-CONTAINING PROTEIN 1"/>
    <property type="match status" value="1"/>
</dbReference>
<evidence type="ECO:0000313" key="5">
    <source>
        <dbReference type="Proteomes" id="UP001432222"/>
    </source>
</evidence>
<feature type="region of interest" description="Disordered" evidence="1">
    <location>
        <begin position="168"/>
        <end position="193"/>
    </location>
</feature>
<feature type="compositionally biased region" description="Pro residues" evidence="1">
    <location>
        <begin position="110"/>
        <end position="122"/>
    </location>
</feature>
<sequence length="338" mass="33606">MTNLRIGARKRHEIRRAHETARLRMAALLPGAADLPDTEPSVYTASPPGRVDDGPHGGPSKGASGGPSEGPAEGVLDGPSDGGVAKGVPPGPASEGGEPGPSDPAVGEVPPGPPGPPLPPGHPLTLERRAAVGLLVLLLLAVGYGVQHFWLARPQPVEVPTVAVGPVAPTETPGAGLPGEGPGPPGGGTGGGAPAVVVVDIGGRVATPGVHTLPNGSRVADALRVAGGPLPGTDTRNLNLARVLADGEQILVGEPSPQPAAGAGPGPPPAGPSKQPVSLNRATLDQLDTLPGVGPTLAQRIIAFRASHGGAFRSLDQLRQVSGVGERTYAELRPLLTL</sequence>
<keyword evidence="2" id="KW-0472">Membrane</keyword>